<dbReference type="InterPro" id="IPR003170">
    <property type="entry name" value="MurB"/>
</dbReference>
<dbReference type="Pfam" id="PF01565">
    <property type="entry name" value="FAD_binding_4"/>
    <property type="match status" value="1"/>
</dbReference>
<dbReference type="PANTHER" id="PTHR21071">
    <property type="entry name" value="UDP-N-ACETYLENOLPYRUVOYLGLUCOSAMINE REDUCTASE"/>
    <property type="match status" value="1"/>
</dbReference>
<evidence type="ECO:0000256" key="4">
    <source>
        <dbReference type="ARBA" id="ARBA00004752"/>
    </source>
</evidence>
<dbReference type="Proteomes" id="UP000660339">
    <property type="component" value="Unassembled WGS sequence"/>
</dbReference>
<keyword evidence="20" id="KW-1185">Reference proteome</keyword>
<keyword evidence="13 17" id="KW-0560">Oxidoreductase</keyword>
<dbReference type="InterPro" id="IPR006094">
    <property type="entry name" value="Oxid_FAD_bind_N"/>
</dbReference>
<comment type="caution">
    <text evidence="19">The sequence shown here is derived from an EMBL/GenBank/DDBJ whole genome shotgun (WGS) entry which is preliminary data.</text>
</comment>
<keyword evidence="14 17" id="KW-0131">Cell cycle</keyword>
<evidence type="ECO:0000256" key="2">
    <source>
        <dbReference type="ARBA" id="ARBA00003921"/>
    </source>
</evidence>
<dbReference type="Gene3D" id="3.30.43.10">
    <property type="entry name" value="Uridine Diphospho-n-acetylenolpyruvylglucosamine Reductase, domain 2"/>
    <property type="match status" value="1"/>
</dbReference>
<dbReference type="GO" id="GO:0051301">
    <property type="term" value="P:cell division"/>
    <property type="evidence" value="ECO:0007669"/>
    <property type="project" value="UniProtKB-KW"/>
</dbReference>
<accession>A0A8J3PFK7</accession>
<dbReference type="InterPro" id="IPR016166">
    <property type="entry name" value="FAD-bd_PCMH"/>
</dbReference>
<dbReference type="EC" id="1.3.1.98" evidence="17"/>
<dbReference type="HAMAP" id="MF_00037">
    <property type="entry name" value="MurB"/>
    <property type="match status" value="1"/>
</dbReference>
<comment type="similarity">
    <text evidence="5 17">Belongs to the MurB family.</text>
</comment>
<evidence type="ECO:0000256" key="10">
    <source>
        <dbReference type="ARBA" id="ARBA00022857"/>
    </source>
</evidence>
<dbReference type="GO" id="GO:0071949">
    <property type="term" value="F:FAD binding"/>
    <property type="evidence" value="ECO:0007669"/>
    <property type="project" value="InterPro"/>
</dbReference>
<feature type="domain" description="FAD-binding PCMH-type" evidence="18">
    <location>
        <begin position="12"/>
        <end position="179"/>
    </location>
</feature>
<dbReference type="SUPFAM" id="SSF56176">
    <property type="entry name" value="FAD-binding/transporter-associated domain-like"/>
    <property type="match status" value="1"/>
</dbReference>
<evidence type="ECO:0000259" key="18">
    <source>
        <dbReference type="PROSITE" id="PS51387"/>
    </source>
</evidence>
<dbReference type="NCBIfam" id="NF010478">
    <property type="entry name" value="PRK13903.1"/>
    <property type="match status" value="1"/>
</dbReference>
<organism evidence="19 20">
    <name type="scientific">Catellatospora methionotrophica</name>
    <dbReference type="NCBI Taxonomy" id="121620"/>
    <lineage>
        <taxon>Bacteria</taxon>
        <taxon>Bacillati</taxon>
        <taxon>Actinomycetota</taxon>
        <taxon>Actinomycetes</taxon>
        <taxon>Micromonosporales</taxon>
        <taxon>Micromonosporaceae</taxon>
        <taxon>Catellatospora</taxon>
    </lineage>
</organism>
<evidence type="ECO:0000256" key="13">
    <source>
        <dbReference type="ARBA" id="ARBA00023002"/>
    </source>
</evidence>
<keyword evidence="11 17" id="KW-0133">Cell shape</keyword>
<evidence type="ECO:0000256" key="16">
    <source>
        <dbReference type="ARBA" id="ARBA00048914"/>
    </source>
</evidence>
<protein>
    <recommendedName>
        <fullName evidence="17">UDP-N-acetylenolpyruvoylglucosamine reductase</fullName>
        <ecNumber evidence="17">1.3.1.98</ecNumber>
    </recommendedName>
    <alternativeName>
        <fullName evidence="17">UDP-N-acetylmuramate dehydrogenase</fullName>
    </alternativeName>
</protein>
<evidence type="ECO:0000256" key="3">
    <source>
        <dbReference type="ARBA" id="ARBA00004496"/>
    </source>
</evidence>
<gene>
    <name evidence="19" type="primary">murB_1</name>
    <name evidence="17" type="synonym">murB</name>
    <name evidence="19" type="ORF">Cme02nite_40980</name>
</gene>
<dbReference type="InterPro" id="IPR011601">
    <property type="entry name" value="MurB_C"/>
</dbReference>
<comment type="cofactor">
    <cofactor evidence="1 17">
        <name>FAD</name>
        <dbReference type="ChEBI" id="CHEBI:57692"/>
    </cofactor>
</comment>
<evidence type="ECO:0000256" key="17">
    <source>
        <dbReference type="HAMAP-Rule" id="MF_00037"/>
    </source>
</evidence>
<keyword evidence="9 17" id="KW-0274">FAD</keyword>
<evidence type="ECO:0000256" key="5">
    <source>
        <dbReference type="ARBA" id="ARBA00010485"/>
    </source>
</evidence>
<dbReference type="InterPro" id="IPR036318">
    <property type="entry name" value="FAD-bd_PCMH-like_sf"/>
</dbReference>
<dbReference type="GO" id="GO:0009252">
    <property type="term" value="P:peptidoglycan biosynthetic process"/>
    <property type="evidence" value="ECO:0007669"/>
    <property type="project" value="UniProtKB-UniRule"/>
</dbReference>
<dbReference type="AlphaFoldDB" id="A0A8J3PFK7"/>
<keyword evidence="12 17" id="KW-0573">Peptidoglycan synthesis</keyword>
<dbReference type="PROSITE" id="PS51387">
    <property type="entry name" value="FAD_PCMH"/>
    <property type="match status" value="1"/>
</dbReference>
<evidence type="ECO:0000313" key="19">
    <source>
        <dbReference type="EMBL" id="GIG15766.1"/>
    </source>
</evidence>
<proteinExistence type="inferred from homology"/>
<name>A0A8J3PFK7_9ACTN</name>
<evidence type="ECO:0000256" key="7">
    <source>
        <dbReference type="ARBA" id="ARBA00022618"/>
    </source>
</evidence>
<keyword evidence="6 17" id="KW-0963">Cytoplasm</keyword>
<comment type="function">
    <text evidence="2 17">Cell wall formation.</text>
</comment>
<dbReference type="UniPathway" id="UPA00219"/>
<keyword evidence="10 17" id="KW-0521">NADP</keyword>
<sequence>MTMTFAELTTMRVGGPIGRLEVARSTPHAIDLLRDAGDTDEPLLVLGGGSNLVVGDVGWDGTVVRMASGEFDIDGELVTAAAGVEWDHLVRTVLAAGLSGVEALSGIPGSVGGTPVQNVGAYGTVTSDVLESVTVFDRTTDEVEVWSPERCGFGTHRMSVFKHSDRWVVLDVTYRLRRGGQSAPVTFPAVAKRLGIEVGGTADPADVREAVLEQRRARGMVLDAADHDTWSVGSFFLNPVLAEVPDRARECPGQPDAKGTKLHAAWLIQHAGFGPGYGSDWGNGTVSLSTRHTLALTNRGGATTADVLKFAAHIRDGVQSTFDVDLTPECHLVNCSF</sequence>
<comment type="pathway">
    <text evidence="4 17">Cell wall biogenesis; peptidoglycan biosynthesis.</text>
</comment>
<dbReference type="GO" id="GO:0005829">
    <property type="term" value="C:cytosol"/>
    <property type="evidence" value="ECO:0007669"/>
    <property type="project" value="TreeGrafter"/>
</dbReference>
<comment type="caution">
    <text evidence="17">Lacks conserved residue(s) required for the propagation of feature annotation.</text>
</comment>
<dbReference type="Gene3D" id="3.90.78.10">
    <property type="entry name" value="UDP-N-acetylenolpyruvoylglucosamine reductase, C-terminal domain"/>
    <property type="match status" value="1"/>
</dbReference>
<evidence type="ECO:0000256" key="11">
    <source>
        <dbReference type="ARBA" id="ARBA00022960"/>
    </source>
</evidence>
<dbReference type="GO" id="GO:0071555">
    <property type="term" value="P:cell wall organization"/>
    <property type="evidence" value="ECO:0007669"/>
    <property type="project" value="UniProtKB-KW"/>
</dbReference>
<dbReference type="GO" id="GO:0008762">
    <property type="term" value="F:UDP-N-acetylmuramate dehydrogenase activity"/>
    <property type="evidence" value="ECO:0007669"/>
    <property type="project" value="UniProtKB-UniRule"/>
</dbReference>
<evidence type="ECO:0000256" key="1">
    <source>
        <dbReference type="ARBA" id="ARBA00001974"/>
    </source>
</evidence>
<dbReference type="SUPFAM" id="SSF56194">
    <property type="entry name" value="Uridine diphospho-N-Acetylenolpyruvylglucosamine reductase, MurB, C-terminal domain"/>
    <property type="match status" value="1"/>
</dbReference>
<dbReference type="InterPro" id="IPR016169">
    <property type="entry name" value="FAD-bd_PCMH_sub2"/>
</dbReference>
<reference evidence="19" key="1">
    <citation type="submission" date="2021-01" db="EMBL/GenBank/DDBJ databases">
        <title>Whole genome shotgun sequence of Catellatospora methionotrophica NBRC 14553.</title>
        <authorList>
            <person name="Komaki H."/>
            <person name="Tamura T."/>
        </authorList>
    </citation>
    <scope>NUCLEOTIDE SEQUENCE</scope>
    <source>
        <strain evidence="19">NBRC 14553</strain>
    </source>
</reference>
<feature type="active site" evidence="17">
    <location>
        <position position="329"/>
    </location>
</feature>
<evidence type="ECO:0000256" key="14">
    <source>
        <dbReference type="ARBA" id="ARBA00023306"/>
    </source>
</evidence>
<evidence type="ECO:0000256" key="15">
    <source>
        <dbReference type="ARBA" id="ARBA00023316"/>
    </source>
</evidence>
<keyword evidence="8 17" id="KW-0285">Flavoprotein</keyword>
<evidence type="ECO:0000256" key="9">
    <source>
        <dbReference type="ARBA" id="ARBA00022827"/>
    </source>
</evidence>
<dbReference type="EMBL" id="BONJ01000022">
    <property type="protein sequence ID" value="GIG15766.1"/>
    <property type="molecule type" value="Genomic_DNA"/>
</dbReference>
<evidence type="ECO:0000256" key="12">
    <source>
        <dbReference type="ARBA" id="ARBA00022984"/>
    </source>
</evidence>
<keyword evidence="7 17" id="KW-0132">Cell division</keyword>
<feature type="active site" description="Proton donor" evidence="17">
    <location>
        <position position="234"/>
    </location>
</feature>
<evidence type="ECO:0000256" key="8">
    <source>
        <dbReference type="ARBA" id="ARBA00022630"/>
    </source>
</evidence>
<dbReference type="Gene3D" id="3.30.465.10">
    <property type="match status" value="1"/>
</dbReference>
<comment type="subcellular location">
    <subcellularLocation>
        <location evidence="3 17">Cytoplasm</location>
    </subcellularLocation>
</comment>
<dbReference type="GO" id="GO:0008360">
    <property type="term" value="P:regulation of cell shape"/>
    <property type="evidence" value="ECO:0007669"/>
    <property type="project" value="UniProtKB-KW"/>
</dbReference>
<evidence type="ECO:0000313" key="20">
    <source>
        <dbReference type="Proteomes" id="UP000660339"/>
    </source>
</evidence>
<dbReference type="InterPro" id="IPR036635">
    <property type="entry name" value="MurB_C_sf"/>
</dbReference>
<keyword evidence="15 17" id="KW-0961">Cell wall biogenesis/degradation</keyword>
<comment type="catalytic activity">
    <reaction evidence="16 17">
        <text>UDP-N-acetyl-alpha-D-muramate + NADP(+) = UDP-N-acetyl-3-O-(1-carboxyvinyl)-alpha-D-glucosamine + NADPH + H(+)</text>
        <dbReference type="Rhea" id="RHEA:12248"/>
        <dbReference type="ChEBI" id="CHEBI:15378"/>
        <dbReference type="ChEBI" id="CHEBI:57783"/>
        <dbReference type="ChEBI" id="CHEBI:58349"/>
        <dbReference type="ChEBI" id="CHEBI:68483"/>
        <dbReference type="ChEBI" id="CHEBI:70757"/>
        <dbReference type="EC" id="1.3.1.98"/>
    </reaction>
</comment>
<dbReference type="Pfam" id="PF02873">
    <property type="entry name" value="MurB_C"/>
    <property type="match status" value="1"/>
</dbReference>
<dbReference type="InterPro" id="IPR016167">
    <property type="entry name" value="FAD-bd_PCMH_sub1"/>
</dbReference>
<evidence type="ECO:0000256" key="6">
    <source>
        <dbReference type="ARBA" id="ARBA00022490"/>
    </source>
</evidence>
<dbReference type="PANTHER" id="PTHR21071:SF4">
    <property type="entry name" value="UDP-N-ACETYLENOLPYRUVOYLGLUCOSAMINE REDUCTASE"/>
    <property type="match status" value="1"/>
</dbReference>